<dbReference type="SUPFAM" id="SSF49503">
    <property type="entry name" value="Cupredoxins"/>
    <property type="match status" value="1"/>
</dbReference>
<protein>
    <recommendedName>
        <fullName evidence="11">Cytochrome oxidase subunit II copper A binding domain-containing protein</fullName>
    </recommendedName>
</protein>
<dbReference type="Pfam" id="PF00116">
    <property type="entry name" value="COX2"/>
    <property type="match status" value="1"/>
</dbReference>
<dbReference type="GO" id="GO:0004129">
    <property type="term" value="F:cytochrome-c oxidase activity"/>
    <property type="evidence" value="ECO:0007669"/>
    <property type="project" value="InterPro"/>
</dbReference>
<reference evidence="12" key="1">
    <citation type="journal article" date="2015" name="Nature">
        <title>Complex archaea that bridge the gap between prokaryotes and eukaryotes.</title>
        <authorList>
            <person name="Spang A."/>
            <person name="Saw J.H."/>
            <person name="Jorgensen S.L."/>
            <person name="Zaremba-Niedzwiedzka K."/>
            <person name="Martijn J."/>
            <person name="Lind A.E."/>
            <person name="van Eijk R."/>
            <person name="Schleper C."/>
            <person name="Guy L."/>
            <person name="Ettema T.J."/>
        </authorList>
    </citation>
    <scope>NUCLEOTIDE SEQUENCE</scope>
</reference>
<dbReference type="PROSITE" id="PS00078">
    <property type="entry name" value="COX2"/>
    <property type="match status" value="1"/>
</dbReference>
<dbReference type="GO" id="GO:0016020">
    <property type="term" value="C:membrane"/>
    <property type="evidence" value="ECO:0007669"/>
    <property type="project" value="UniProtKB-SubCell"/>
</dbReference>
<dbReference type="InterPro" id="IPR008972">
    <property type="entry name" value="Cupredoxin"/>
</dbReference>
<evidence type="ECO:0000256" key="10">
    <source>
        <dbReference type="ARBA" id="ARBA00023136"/>
    </source>
</evidence>
<keyword evidence="4" id="KW-0679">Respiratory chain</keyword>
<dbReference type="PRINTS" id="PR01166">
    <property type="entry name" value="CYCOXIDASEII"/>
</dbReference>
<evidence type="ECO:0000259" key="11">
    <source>
        <dbReference type="PROSITE" id="PS50857"/>
    </source>
</evidence>
<keyword evidence="7" id="KW-0249">Electron transport</keyword>
<dbReference type="InterPro" id="IPR001505">
    <property type="entry name" value="Copper_CuA"/>
</dbReference>
<evidence type="ECO:0000256" key="5">
    <source>
        <dbReference type="ARBA" id="ARBA00022692"/>
    </source>
</evidence>
<dbReference type="AlphaFoldDB" id="A0A0F9EIW0"/>
<keyword evidence="6" id="KW-0479">Metal-binding</keyword>
<keyword evidence="5" id="KW-0812">Transmembrane</keyword>
<proteinExistence type="inferred from homology"/>
<gene>
    <name evidence="12" type="ORF">LCGC14_2068900</name>
</gene>
<keyword evidence="8" id="KW-1133">Transmembrane helix</keyword>
<evidence type="ECO:0000256" key="8">
    <source>
        <dbReference type="ARBA" id="ARBA00022989"/>
    </source>
</evidence>
<dbReference type="InterPro" id="IPR045187">
    <property type="entry name" value="CcO_II"/>
</dbReference>
<comment type="caution">
    <text evidence="12">The sequence shown here is derived from an EMBL/GenBank/DDBJ whole genome shotgun (WGS) entry which is preliminary data.</text>
</comment>
<evidence type="ECO:0000313" key="12">
    <source>
        <dbReference type="EMBL" id="KKL74038.1"/>
    </source>
</evidence>
<dbReference type="PROSITE" id="PS50857">
    <property type="entry name" value="COX2_CUA"/>
    <property type="match status" value="1"/>
</dbReference>
<keyword evidence="3" id="KW-0813">Transport</keyword>
<evidence type="ECO:0000256" key="4">
    <source>
        <dbReference type="ARBA" id="ARBA00022660"/>
    </source>
</evidence>
<evidence type="ECO:0000256" key="2">
    <source>
        <dbReference type="ARBA" id="ARBA00007866"/>
    </source>
</evidence>
<feature type="non-terminal residue" evidence="12">
    <location>
        <position position="1"/>
    </location>
</feature>
<dbReference type="GO" id="GO:0042773">
    <property type="term" value="P:ATP synthesis coupled electron transport"/>
    <property type="evidence" value="ECO:0007669"/>
    <property type="project" value="TreeGrafter"/>
</dbReference>
<evidence type="ECO:0000256" key="6">
    <source>
        <dbReference type="ARBA" id="ARBA00022723"/>
    </source>
</evidence>
<dbReference type="EMBL" id="LAZR01024779">
    <property type="protein sequence ID" value="KKL74038.1"/>
    <property type="molecule type" value="Genomic_DNA"/>
</dbReference>
<name>A0A0F9EIW0_9ZZZZ</name>
<organism evidence="12">
    <name type="scientific">marine sediment metagenome</name>
    <dbReference type="NCBI Taxonomy" id="412755"/>
    <lineage>
        <taxon>unclassified sequences</taxon>
        <taxon>metagenomes</taxon>
        <taxon>ecological metagenomes</taxon>
    </lineage>
</organism>
<comment type="subcellular location">
    <subcellularLocation>
        <location evidence="1">Membrane</location>
        <topology evidence="1">Multi-pass membrane protein</topology>
    </subcellularLocation>
</comment>
<dbReference type="GO" id="GO:0016491">
    <property type="term" value="F:oxidoreductase activity"/>
    <property type="evidence" value="ECO:0007669"/>
    <property type="project" value="InterPro"/>
</dbReference>
<dbReference type="GO" id="GO:0005507">
    <property type="term" value="F:copper ion binding"/>
    <property type="evidence" value="ECO:0007669"/>
    <property type="project" value="InterPro"/>
</dbReference>
<keyword evidence="10" id="KW-0472">Membrane</keyword>
<comment type="similarity">
    <text evidence="2">Belongs to the cytochrome c oxidase subunit 2 family.</text>
</comment>
<dbReference type="Gene3D" id="2.60.40.420">
    <property type="entry name" value="Cupredoxins - blue copper proteins"/>
    <property type="match status" value="1"/>
</dbReference>
<dbReference type="PANTHER" id="PTHR22888:SF9">
    <property type="entry name" value="CYTOCHROME C OXIDASE SUBUNIT 2"/>
    <property type="match status" value="1"/>
</dbReference>
<sequence>IHLGREPANDALQVRVTGRQWAWEFEYLDPEYEVAEVNPLCVSAALRTPEGAEGKPLCVLNELHIPVDREIAVSIESFDVVHSFWVPRLAGKLDAIPGRTNRMWFNATSPGAYSGQCAEFCGLGHADMRLRIIAETEEEFQQWIESQLEDQQAAKSGSGEAELVSSGE</sequence>
<evidence type="ECO:0000256" key="9">
    <source>
        <dbReference type="ARBA" id="ARBA00023008"/>
    </source>
</evidence>
<keyword evidence="9" id="KW-0186">Copper</keyword>
<evidence type="ECO:0000256" key="7">
    <source>
        <dbReference type="ARBA" id="ARBA00022982"/>
    </source>
</evidence>
<accession>A0A0F9EIW0</accession>
<dbReference type="PANTHER" id="PTHR22888">
    <property type="entry name" value="CYTOCHROME C OXIDASE, SUBUNIT II"/>
    <property type="match status" value="1"/>
</dbReference>
<evidence type="ECO:0000256" key="3">
    <source>
        <dbReference type="ARBA" id="ARBA00022448"/>
    </source>
</evidence>
<dbReference type="InterPro" id="IPR014222">
    <property type="entry name" value="Cyt_c_oxidase_su2"/>
</dbReference>
<feature type="domain" description="Cytochrome oxidase subunit II copper A binding" evidence="11">
    <location>
        <begin position="9"/>
        <end position="146"/>
    </location>
</feature>
<dbReference type="NCBIfam" id="TIGR02866">
    <property type="entry name" value="CoxB"/>
    <property type="match status" value="1"/>
</dbReference>
<evidence type="ECO:0000256" key="1">
    <source>
        <dbReference type="ARBA" id="ARBA00004141"/>
    </source>
</evidence>
<dbReference type="InterPro" id="IPR002429">
    <property type="entry name" value="CcO_II-like_C"/>
</dbReference>